<keyword evidence="3" id="KW-0479">Metal-binding</keyword>
<dbReference type="InterPro" id="IPR050081">
    <property type="entry name" value="Ile-tRNA_ligase"/>
</dbReference>
<dbReference type="Pfam" id="PF00133">
    <property type="entry name" value="tRNA-synt_1"/>
    <property type="match status" value="1"/>
</dbReference>
<keyword evidence="4 10" id="KW-0547">Nucleotide-binding</keyword>
<evidence type="ECO:0000256" key="8">
    <source>
        <dbReference type="ARBA" id="ARBA00023146"/>
    </source>
</evidence>
<name>A0A067FW83_CITSI</name>
<gene>
    <name evidence="12" type="ORF">CISIN_1g0027843mg</name>
</gene>
<dbReference type="EMBL" id="KK784888">
    <property type="protein sequence ID" value="KDO71649.1"/>
    <property type="molecule type" value="Genomic_DNA"/>
</dbReference>
<keyword evidence="7 10" id="KW-0648">Protein biosynthesis</keyword>
<dbReference type="GO" id="GO:0009791">
    <property type="term" value="P:post-embryonic development"/>
    <property type="evidence" value="ECO:0007669"/>
    <property type="project" value="UniProtKB-ARBA"/>
</dbReference>
<evidence type="ECO:0000259" key="11">
    <source>
        <dbReference type="Pfam" id="PF00133"/>
    </source>
</evidence>
<dbReference type="Gene3D" id="3.90.740.10">
    <property type="entry name" value="Valyl/Leucyl/Isoleucyl-tRNA synthetase, editing domain"/>
    <property type="match status" value="1"/>
</dbReference>
<comment type="similarity">
    <text evidence="10">Belongs to the class-I aminoacyl-tRNA synthetase family.</text>
</comment>
<keyword evidence="13" id="KW-1185">Reference proteome</keyword>
<dbReference type="PROSITE" id="PS00178">
    <property type="entry name" value="AA_TRNA_LIGASE_I"/>
    <property type="match status" value="1"/>
</dbReference>
<evidence type="ECO:0000256" key="6">
    <source>
        <dbReference type="ARBA" id="ARBA00022840"/>
    </source>
</evidence>
<keyword evidence="8 10" id="KW-0030">Aminoacyl-tRNA synthetase</keyword>
<evidence type="ECO:0000313" key="12">
    <source>
        <dbReference type="EMBL" id="KDO71649.1"/>
    </source>
</evidence>
<dbReference type="GO" id="GO:0005524">
    <property type="term" value="F:ATP binding"/>
    <property type="evidence" value="ECO:0007669"/>
    <property type="project" value="UniProtKB-KW"/>
</dbReference>
<feature type="domain" description="Aminoacyl-tRNA synthetase class Ia" evidence="11">
    <location>
        <begin position="99"/>
        <end position="503"/>
    </location>
</feature>
<reference evidence="12 13" key="1">
    <citation type="submission" date="2014-04" db="EMBL/GenBank/DDBJ databases">
        <authorList>
            <consortium name="International Citrus Genome Consortium"/>
            <person name="Gmitter F."/>
            <person name="Chen C."/>
            <person name="Farmerie W."/>
            <person name="Harkins T."/>
            <person name="Desany B."/>
            <person name="Mohiuddin M."/>
            <person name="Kodira C."/>
            <person name="Borodovsky M."/>
            <person name="Lomsadze A."/>
            <person name="Burns P."/>
            <person name="Jenkins J."/>
            <person name="Prochnik S."/>
            <person name="Shu S."/>
            <person name="Chapman J."/>
            <person name="Pitluck S."/>
            <person name="Schmutz J."/>
            <person name="Rokhsar D."/>
        </authorList>
    </citation>
    <scope>NUCLEOTIDE SEQUENCE</scope>
</reference>
<dbReference type="GO" id="GO:0002161">
    <property type="term" value="F:aminoacyl-tRNA deacylase activity"/>
    <property type="evidence" value="ECO:0007669"/>
    <property type="project" value="InterPro"/>
</dbReference>
<evidence type="ECO:0000256" key="5">
    <source>
        <dbReference type="ARBA" id="ARBA00022833"/>
    </source>
</evidence>
<evidence type="ECO:0000256" key="2">
    <source>
        <dbReference type="ARBA" id="ARBA00022598"/>
    </source>
</evidence>
<dbReference type="SUPFAM" id="SSF52374">
    <property type="entry name" value="Nucleotidylyl transferase"/>
    <property type="match status" value="1"/>
</dbReference>
<evidence type="ECO:0000256" key="4">
    <source>
        <dbReference type="ARBA" id="ARBA00022741"/>
    </source>
</evidence>
<dbReference type="InterPro" id="IPR001412">
    <property type="entry name" value="aa-tRNA-synth_I_CS"/>
</dbReference>
<dbReference type="InterPro" id="IPR014729">
    <property type="entry name" value="Rossmann-like_a/b/a_fold"/>
</dbReference>
<sequence>VLSRRTCSSFRKKASVNLFDSRGSSSLKFLSFLNVTCYSICSGDEFCSSSKRRSRGPVMAAKKAAEGEKKEEGRYKHTVDLPKTTFGMRANALVREPEIHKLWDDHQVFLRVADKNDGENFVLHDGPPYANGNLHMGHALNKILKDIINRYKLLQNYKVRYVPGWDCHGLPIELKVLQSLDEDAKKDLTPSKLRAKAAKFAKATVKAQMASFKRYGVWADWNNPYLTLDPEYEAAQYPEGHVSRSIYAVFRMVSAPPSTSGLLNEFLPDLGLAVWTTTPWTVPANAAVAVNAKLQYAVVEIQSLLEGDSAAPANKKSRPGNVLKDQKKVFIIVASDLVPTLEAKWGTKLVIKKTLAGSDLENCRYVHPVDNRQCPVVIGGDYITTESGTGLVHTAPGHGQEDYVTSLKYGLPILSPVDDEGKFTEEAGKFSGLDVLGDGNVAVVKYLDEQMSLIMEEPYEHKYPYDWRTKKPTIFRATEQWFASVEGFRQAAMDAIGQVKWVPPQ</sequence>
<keyword evidence="2 10" id="KW-0436">Ligase</keyword>
<keyword evidence="6 10" id="KW-0067">ATP-binding</keyword>
<evidence type="ECO:0000313" key="13">
    <source>
        <dbReference type="Proteomes" id="UP000027120"/>
    </source>
</evidence>
<keyword evidence="5" id="KW-0862">Zinc</keyword>
<evidence type="ECO:0000256" key="9">
    <source>
        <dbReference type="ARBA" id="ARBA00032665"/>
    </source>
</evidence>
<dbReference type="InterPro" id="IPR002300">
    <property type="entry name" value="aa-tRNA-synth_Ia"/>
</dbReference>
<dbReference type="SUPFAM" id="SSF50677">
    <property type="entry name" value="ValRS/IleRS/LeuRS editing domain"/>
    <property type="match status" value="1"/>
</dbReference>
<evidence type="ECO:0000256" key="1">
    <source>
        <dbReference type="ARBA" id="ARBA00013165"/>
    </source>
</evidence>
<dbReference type="GO" id="GO:0006428">
    <property type="term" value="P:isoleucyl-tRNA aminoacylation"/>
    <property type="evidence" value="ECO:0007669"/>
    <property type="project" value="InterPro"/>
</dbReference>
<accession>A0A067FW83</accession>
<dbReference type="InterPro" id="IPR002301">
    <property type="entry name" value="Ile-tRNA-ligase"/>
</dbReference>
<dbReference type="PANTHER" id="PTHR42765:SF1">
    <property type="entry name" value="ISOLEUCINE--TRNA LIGASE, MITOCHONDRIAL"/>
    <property type="match status" value="1"/>
</dbReference>
<dbReference type="AlphaFoldDB" id="A0A067FW83"/>
<proteinExistence type="inferred from homology"/>
<dbReference type="GO" id="GO:0048608">
    <property type="term" value="P:reproductive structure development"/>
    <property type="evidence" value="ECO:0007669"/>
    <property type="project" value="UniProtKB-ARBA"/>
</dbReference>
<dbReference type="EC" id="6.1.1.5" evidence="1"/>
<feature type="non-terminal residue" evidence="12">
    <location>
        <position position="1"/>
    </location>
</feature>
<protein>
    <recommendedName>
        <fullName evidence="1">isoleucine--tRNA ligase</fullName>
        <ecNumber evidence="1">6.1.1.5</ecNumber>
    </recommendedName>
    <alternativeName>
        <fullName evidence="9">Isoleucyl-tRNA synthetase</fullName>
    </alternativeName>
</protein>
<dbReference type="PRINTS" id="PR00984">
    <property type="entry name" value="TRNASYNTHILE"/>
</dbReference>
<dbReference type="GO" id="GO:0046872">
    <property type="term" value="F:metal ion binding"/>
    <property type="evidence" value="ECO:0007669"/>
    <property type="project" value="UniProtKB-KW"/>
</dbReference>
<dbReference type="Proteomes" id="UP000027120">
    <property type="component" value="Unassembled WGS sequence"/>
</dbReference>
<dbReference type="Gene3D" id="3.40.50.620">
    <property type="entry name" value="HUPs"/>
    <property type="match status" value="1"/>
</dbReference>
<evidence type="ECO:0000256" key="3">
    <source>
        <dbReference type="ARBA" id="ARBA00022723"/>
    </source>
</evidence>
<dbReference type="PANTHER" id="PTHR42765">
    <property type="entry name" value="SOLEUCYL-TRNA SYNTHETASE"/>
    <property type="match status" value="1"/>
</dbReference>
<dbReference type="FunFam" id="3.90.740.10:FF:000013">
    <property type="entry name" value="Isoleucine--tRNA ligase, chloroplastic/mitochondrial"/>
    <property type="match status" value="1"/>
</dbReference>
<dbReference type="InterPro" id="IPR009008">
    <property type="entry name" value="Val/Leu/Ile-tRNA-synth_edit"/>
</dbReference>
<dbReference type="GO" id="GO:0004822">
    <property type="term" value="F:isoleucine-tRNA ligase activity"/>
    <property type="evidence" value="ECO:0007669"/>
    <property type="project" value="UniProtKB-EC"/>
</dbReference>
<evidence type="ECO:0000256" key="7">
    <source>
        <dbReference type="ARBA" id="ARBA00022917"/>
    </source>
</evidence>
<feature type="non-terminal residue" evidence="12">
    <location>
        <position position="505"/>
    </location>
</feature>
<organism evidence="12 13">
    <name type="scientific">Citrus sinensis</name>
    <name type="common">Sweet orange</name>
    <name type="synonym">Citrus aurantium var. sinensis</name>
    <dbReference type="NCBI Taxonomy" id="2711"/>
    <lineage>
        <taxon>Eukaryota</taxon>
        <taxon>Viridiplantae</taxon>
        <taxon>Streptophyta</taxon>
        <taxon>Embryophyta</taxon>
        <taxon>Tracheophyta</taxon>
        <taxon>Spermatophyta</taxon>
        <taxon>Magnoliopsida</taxon>
        <taxon>eudicotyledons</taxon>
        <taxon>Gunneridae</taxon>
        <taxon>Pentapetalae</taxon>
        <taxon>rosids</taxon>
        <taxon>malvids</taxon>
        <taxon>Sapindales</taxon>
        <taxon>Rutaceae</taxon>
        <taxon>Aurantioideae</taxon>
        <taxon>Citrus</taxon>
    </lineage>
</organism>
<evidence type="ECO:0000256" key="10">
    <source>
        <dbReference type="RuleBase" id="RU363035"/>
    </source>
</evidence>